<evidence type="ECO:0000313" key="7">
    <source>
        <dbReference type="Proteomes" id="UP000092213"/>
    </source>
</evidence>
<comment type="cofactor">
    <cofactor evidence="1">
        <name>FAD</name>
        <dbReference type="ChEBI" id="CHEBI:57692"/>
    </cofactor>
</comment>
<evidence type="ECO:0000256" key="2">
    <source>
        <dbReference type="ARBA" id="ARBA00022630"/>
    </source>
</evidence>
<evidence type="ECO:0000256" key="4">
    <source>
        <dbReference type="ARBA" id="ARBA00023002"/>
    </source>
</evidence>
<dbReference type="EMBL" id="CP016171">
    <property type="protein sequence ID" value="ANN72141.1"/>
    <property type="molecule type" value="Genomic_DNA"/>
</dbReference>
<name>A0A193FY76_9BORD</name>
<evidence type="ECO:0000313" key="6">
    <source>
        <dbReference type="EMBL" id="ANN72141.1"/>
    </source>
</evidence>
<dbReference type="Gene3D" id="3.90.700.10">
    <property type="entry name" value="Succinate dehydrogenase/fumarate reductase flavoprotein, catalytic domain"/>
    <property type="match status" value="1"/>
</dbReference>
<evidence type="ECO:0000256" key="3">
    <source>
        <dbReference type="ARBA" id="ARBA00022827"/>
    </source>
</evidence>
<dbReference type="InterPro" id="IPR036188">
    <property type="entry name" value="FAD/NAD-bd_sf"/>
</dbReference>
<sequence>MVAHQEPPGGGSRFDVVVVGCGVAGLSAAVAAAEAGAKVALLERSTYEERGGNTRYTEAYLRMKSETELAHDFESLLVDNSGYYIQPDFAESTVRDYENWSPVVKALPFTDPELISTFTDSVPPAIAWLKAHGVTFGEAGFYGLTPRPSPRIAVNGGGLQLVETLTGCAERAGVRFFYEMTAYELVQSDSGQVCGLKATDTANVPHRFDCGAVILACGGFQGNPEMVIRYIGPKGRYLRPVAPGGYYNKGEGIKMALAIGAAASGDYAEYHGQPIDPRSSASEALVMVYPYGILVNREGRRFIDEAPGTIDAHYEETIRLIAEQKKGIAYCILDDKINRIGNWKRCVRSDQPPESGSDLVALGRKMGFDGEAAQRTIDEYNRACGGGDFNPATLDGVATAGLSPRKSNYAVPLDTPPFHIYPIISANTFTLGGLKVNSNAQVIKNEGCVLPGLYAAGETMGLYYGRYPGATSLLRGAVFGRRAGEHAAASVR</sequence>
<keyword evidence="2" id="KW-0285">Flavoprotein</keyword>
<evidence type="ECO:0000259" key="5">
    <source>
        <dbReference type="Pfam" id="PF00890"/>
    </source>
</evidence>
<dbReference type="InterPro" id="IPR003953">
    <property type="entry name" value="FAD-dep_OxRdtase_2_FAD-bd"/>
</dbReference>
<feature type="domain" description="FAD-dependent oxidoreductase 2 FAD-binding" evidence="5">
    <location>
        <begin position="15"/>
        <end position="58"/>
    </location>
</feature>
<dbReference type="PANTHER" id="PTHR43400:SF7">
    <property type="entry name" value="FAD-DEPENDENT OXIDOREDUCTASE 2 FAD BINDING DOMAIN-CONTAINING PROTEIN"/>
    <property type="match status" value="1"/>
</dbReference>
<gene>
    <name evidence="6" type="ORF">BAU08_13065</name>
</gene>
<dbReference type="STRING" id="463025.BAU08_13065"/>
<dbReference type="InterPro" id="IPR050315">
    <property type="entry name" value="FAD-oxidoreductase_2"/>
</dbReference>
<proteinExistence type="predicted"/>
<dbReference type="Pfam" id="PF00890">
    <property type="entry name" value="FAD_binding_2"/>
    <property type="match status" value="2"/>
</dbReference>
<organism evidence="6 7">
    <name type="scientific">Bordetella bronchialis</name>
    <dbReference type="NCBI Taxonomy" id="463025"/>
    <lineage>
        <taxon>Bacteria</taxon>
        <taxon>Pseudomonadati</taxon>
        <taxon>Pseudomonadota</taxon>
        <taxon>Betaproteobacteria</taxon>
        <taxon>Burkholderiales</taxon>
        <taxon>Alcaligenaceae</taxon>
        <taxon>Bordetella</taxon>
    </lineage>
</organism>
<dbReference type="PRINTS" id="PR00368">
    <property type="entry name" value="FADPNR"/>
</dbReference>
<dbReference type="PANTHER" id="PTHR43400">
    <property type="entry name" value="FUMARATE REDUCTASE"/>
    <property type="match status" value="1"/>
</dbReference>
<dbReference type="SUPFAM" id="SSF56425">
    <property type="entry name" value="Succinate dehydrogenase/fumarate reductase flavoprotein, catalytic domain"/>
    <property type="match status" value="1"/>
</dbReference>
<keyword evidence="3" id="KW-0274">FAD</keyword>
<feature type="domain" description="FAD-dependent oxidoreductase 2 FAD-binding" evidence="5">
    <location>
        <begin position="105"/>
        <end position="471"/>
    </location>
</feature>
<dbReference type="RefSeq" id="WP_066669638.1">
    <property type="nucleotide sequence ID" value="NZ_CP016171.1"/>
</dbReference>
<dbReference type="Gene3D" id="3.50.50.60">
    <property type="entry name" value="FAD/NAD(P)-binding domain"/>
    <property type="match status" value="1"/>
</dbReference>
<protein>
    <submittedName>
        <fullName evidence="6">Fumarate reductase</fullName>
    </submittedName>
</protein>
<keyword evidence="4" id="KW-0560">Oxidoreductase</keyword>
<dbReference type="InterPro" id="IPR027477">
    <property type="entry name" value="Succ_DH/fumarate_Rdtase_cat_sf"/>
</dbReference>
<accession>A0A193FY76</accession>
<dbReference type="SUPFAM" id="SSF51905">
    <property type="entry name" value="FAD/NAD(P)-binding domain"/>
    <property type="match status" value="1"/>
</dbReference>
<evidence type="ECO:0000256" key="1">
    <source>
        <dbReference type="ARBA" id="ARBA00001974"/>
    </source>
</evidence>
<reference evidence="6 7" key="1">
    <citation type="submission" date="2016-06" db="EMBL/GenBank/DDBJ databases">
        <title>Complete genome sequences of Bordetella bronchialis and Bordetella flabilis.</title>
        <authorList>
            <person name="LiPuma J.J."/>
            <person name="Spilker T."/>
        </authorList>
    </citation>
    <scope>NUCLEOTIDE SEQUENCE [LARGE SCALE GENOMIC DNA]</scope>
    <source>
        <strain evidence="6 7">AU17976</strain>
    </source>
</reference>
<dbReference type="AlphaFoldDB" id="A0A193FY76"/>
<dbReference type="Proteomes" id="UP000092213">
    <property type="component" value="Chromosome"/>
</dbReference>
<dbReference type="GO" id="GO:0016491">
    <property type="term" value="F:oxidoreductase activity"/>
    <property type="evidence" value="ECO:0007669"/>
    <property type="project" value="UniProtKB-KW"/>
</dbReference>